<dbReference type="PROSITE" id="PS51352">
    <property type="entry name" value="THIOREDOXIN_2"/>
    <property type="match status" value="1"/>
</dbReference>
<protein>
    <submittedName>
        <fullName evidence="2">TlpA family protein disulfide reductase</fullName>
    </submittedName>
</protein>
<dbReference type="InterPro" id="IPR050553">
    <property type="entry name" value="Thioredoxin_ResA/DsbE_sf"/>
</dbReference>
<dbReference type="InterPro" id="IPR013740">
    <property type="entry name" value="Redoxin"/>
</dbReference>
<proteinExistence type="predicted"/>
<reference evidence="3" key="1">
    <citation type="journal article" date="2019" name="Int. J. Syst. Evol. Microbiol.">
        <title>The Global Catalogue of Microorganisms (GCM) 10K type strain sequencing project: providing services to taxonomists for standard genome sequencing and annotation.</title>
        <authorList>
            <consortium name="The Broad Institute Genomics Platform"/>
            <consortium name="The Broad Institute Genome Sequencing Center for Infectious Disease"/>
            <person name="Wu L."/>
            <person name="Ma J."/>
        </authorList>
    </citation>
    <scope>NUCLEOTIDE SEQUENCE [LARGE SCALE GENOMIC DNA]</scope>
    <source>
        <strain evidence="3">CCUG 61484</strain>
    </source>
</reference>
<dbReference type="Proteomes" id="UP001597010">
    <property type="component" value="Unassembled WGS sequence"/>
</dbReference>
<evidence type="ECO:0000259" key="1">
    <source>
        <dbReference type="PROSITE" id="PS51352"/>
    </source>
</evidence>
<dbReference type="PANTHER" id="PTHR42852">
    <property type="entry name" value="THIOL:DISULFIDE INTERCHANGE PROTEIN DSBE"/>
    <property type="match status" value="1"/>
</dbReference>
<dbReference type="Gene3D" id="3.40.30.10">
    <property type="entry name" value="Glutaredoxin"/>
    <property type="match status" value="1"/>
</dbReference>
<dbReference type="EMBL" id="JBHTHZ010000005">
    <property type="protein sequence ID" value="MFD0793659.1"/>
    <property type="molecule type" value="Genomic_DNA"/>
</dbReference>
<name>A0ABW3AS39_9SPHI</name>
<comment type="caution">
    <text evidence="2">The sequence shown here is derived from an EMBL/GenBank/DDBJ whole genome shotgun (WGS) entry which is preliminary data.</text>
</comment>
<dbReference type="Pfam" id="PF08534">
    <property type="entry name" value="Redoxin"/>
    <property type="match status" value="1"/>
</dbReference>
<sequence>MINLLFIAALIIILFFPPAKALLIRGGMHIGLFQPEVTEQKVPDGPVAEDIILEVQDGKAFHLSDLKGKIVFMNFWATWCPPCIAEMPSINSLRKEFKGKVVFIMVDIDNDLGKSVEFMRDRNYDLQVYRTTSSVKGNLASKVIPSSFIINQHGQIVFHHKGAADYSNTKLTTFLNKLLLSN</sequence>
<dbReference type="PANTHER" id="PTHR42852:SF17">
    <property type="entry name" value="THIOREDOXIN-LIKE PROTEIN HI_1115"/>
    <property type="match status" value="1"/>
</dbReference>
<dbReference type="SUPFAM" id="SSF52833">
    <property type="entry name" value="Thioredoxin-like"/>
    <property type="match status" value="1"/>
</dbReference>
<gene>
    <name evidence="2" type="ORF">ACFQZX_08520</name>
</gene>
<organism evidence="2 3">
    <name type="scientific">Mucilaginibacter litoreus</name>
    <dbReference type="NCBI Taxonomy" id="1048221"/>
    <lineage>
        <taxon>Bacteria</taxon>
        <taxon>Pseudomonadati</taxon>
        <taxon>Bacteroidota</taxon>
        <taxon>Sphingobacteriia</taxon>
        <taxon>Sphingobacteriales</taxon>
        <taxon>Sphingobacteriaceae</taxon>
        <taxon>Mucilaginibacter</taxon>
    </lineage>
</organism>
<dbReference type="InterPro" id="IPR036249">
    <property type="entry name" value="Thioredoxin-like_sf"/>
</dbReference>
<feature type="domain" description="Thioredoxin" evidence="1">
    <location>
        <begin position="28"/>
        <end position="180"/>
    </location>
</feature>
<dbReference type="InterPro" id="IPR013766">
    <property type="entry name" value="Thioredoxin_domain"/>
</dbReference>
<dbReference type="CDD" id="cd02966">
    <property type="entry name" value="TlpA_like_family"/>
    <property type="match status" value="1"/>
</dbReference>
<evidence type="ECO:0000313" key="3">
    <source>
        <dbReference type="Proteomes" id="UP001597010"/>
    </source>
</evidence>
<accession>A0ABW3AS39</accession>
<keyword evidence="3" id="KW-1185">Reference proteome</keyword>
<evidence type="ECO:0000313" key="2">
    <source>
        <dbReference type="EMBL" id="MFD0793659.1"/>
    </source>
</evidence>